<dbReference type="Pfam" id="PF06724">
    <property type="entry name" value="DUF1206"/>
    <property type="match status" value="3"/>
</dbReference>
<accession>A0ABU3C7Y5</accession>
<evidence type="ECO:0000313" key="3">
    <source>
        <dbReference type="EMBL" id="MDT0642454.1"/>
    </source>
</evidence>
<feature type="domain" description="DUF1206" evidence="2">
    <location>
        <begin position="106"/>
        <end position="176"/>
    </location>
</feature>
<reference evidence="3 4" key="1">
    <citation type="submission" date="2023-09" db="EMBL/GenBank/DDBJ databases">
        <authorList>
            <person name="Rey-Velasco X."/>
        </authorList>
    </citation>
    <scope>NUCLEOTIDE SEQUENCE [LARGE SCALE GENOMIC DNA]</scope>
    <source>
        <strain evidence="3 4">F363</strain>
    </source>
</reference>
<feature type="domain" description="DUF1206" evidence="2">
    <location>
        <begin position="201"/>
        <end position="268"/>
    </location>
</feature>
<evidence type="ECO:0000256" key="1">
    <source>
        <dbReference type="SAM" id="Phobius"/>
    </source>
</evidence>
<feature type="transmembrane region" description="Helical" evidence="1">
    <location>
        <begin position="61"/>
        <end position="83"/>
    </location>
</feature>
<dbReference type="Proteomes" id="UP001262889">
    <property type="component" value="Unassembled WGS sequence"/>
</dbReference>
<dbReference type="RefSeq" id="WP_311534121.1">
    <property type="nucleotide sequence ID" value="NZ_JAVRHQ010000005.1"/>
</dbReference>
<gene>
    <name evidence="3" type="ORF">RM553_06375</name>
</gene>
<keyword evidence="1" id="KW-1133">Transmembrane helix</keyword>
<keyword evidence="4" id="KW-1185">Reference proteome</keyword>
<feature type="domain" description="DUF1206" evidence="2">
    <location>
        <begin position="21"/>
        <end position="87"/>
    </location>
</feature>
<organism evidence="3 4">
    <name type="scientific">Autumnicola tepida</name>
    <dbReference type="NCBI Taxonomy" id="3075595"/>
    <lineage>
        <taxon>Bacteria</taxon>
        <taxon>Pseudomonadati</taxon>
        <taxon>Bacteroidota</taxon>
        <taxon>Flavobacteriia</taxon>
        <taxon>Flavobacteriales</taxon>
        <taxon>Flavobacteriaceae</taxon>
        <taxon>Autumnicola</taxon>
    </lineage>
</organism>
<keyword evidence="1" id="KW-0472">Membrane</keyword>
<feature type="transmembrane region" description="Helical" evidence="1">
    <location>
        <begin position="246"/>
        <end position="267"/>
    </location>
</feature>
<protein>
    <submittedName>
        <fullName evidence="3">DUF1206 domain-containing protein</fullName>
    </submittedName>
</protein>
<comment type="caution">
    <text evidence="3">The sequence shown here is derived from an EMBL/GenBank/DDBJ whole genome shotgun (WGS) entry which is preliminary data.</text>
</comment>
<dbReference type="InterPro" id="IPR009597">
    <property type="entry name" value="DUF1206"/>
</dbReference>
<feature type="transmembrane region" description="Helical" evidence="1">
    <location>
        <begin position="20"/>
        <end position="41"/>
    </location>
</feature>
<name>A0ABU3C7Y5_9FLAO</name>
<keyword evidence="1" id="KW-0812">Transmembrane</keyword>
<sequence>MSQLPGKGNRKRFIRYLPIYGCISTGVIYVAVGVIAILSLLRIKQGGASENSFLLSLSNYTFGNVLVFLILLGMLSYFAWRIYESVKDPYKYGSNWRGLGHRAGICLSSLADGLIAYSAFMVLLGLSEFEETGRPEQQREMIGGMLHKNWGEWLVISLGIVIMGTALVQLFYGMTRGYRERLDIARYRKEWKKLIFLLAKIGYLCRGIILGIIGFFFIKAGFTDNEQYVVNTDKAFNFIGDHWGKLPFALVAVGTVCYGLFMFAMGFTYDVDNDPTDPGFG</sequence>
<feature type="transmembrane region" description="Helical" evidence="1">
    <location>
        <begin position="153"/>
        <end position="173"/>
    </location>
</feature>
<evidence type="ECO:0000259" key="2">
    <source>
        <dbReference type="Pfam" id="PF06724"/>
    </source>
</evidence>
<feature type="transmembrane region" description="Helical" evidence="1">
    <location>
        <begin position="104"/>
        <end position="126"/>
    </location>
</feature>
<proteinExistence type="predicted"/>
<evidence type="ECO:0000313" key="4">
    <source>
        <dbReference type="Proteomes" id="UP001262889"/>
    </source>
</evidence>
<dbReference type="EMBL" id="JAVRHQ010000005">
    <property type="protein sequence ID" value="MDT0642454.1"/>
    <property type="molecule type" value="Genomic_DNA"/>
</dbReference>
<feature type="transmembrane region" description="Helical" evidence="1">
    <location>
        <begin position="194"/>
        <end position="218"/>
    </location>
</feature>